<accession>A0A0D2E0E7</accession>
<dbReference type="InterPro" id="IPR020843">
    <property type="entry name" value="ER"/>
</dbReference>
<dbReference type="InterPro" id="IPR011032">
    <property type="entry name" value="GroES-like_sf"/>
</dbReference>
<dbReference type="InterPro" id="IPR013154">
    <property type="entry name" value="ADH-like_N"/>
</dbReference>
<dbReference type="Gene3D" id="3.90.180.10">
    <property type="entry name" value="Medium-chain alcohol dehydrogenases, catalytic domain"/>
    <property type="match status" value="1"/>
</dbReference>
<dbReference type="EMBL" id="KN847332">
    <property type="protein sequence ID" value="KIW48280.1"/>
    <property type="molecule type" value="Genomic_DNA"/>
</dbReference>
<dbReference type="VEuPathDB" id="FungiDB:PV06_00885"/>
<evidence type="ECO:0000313" key="2">
    <source>
        <dbReference type="EMBL" id="KIW48280.1"/>
    </source>
</evidence>
<dbReference type="STRING" id="215243.A0A0D2E0E7"/>
<evidence type="ECO:0000259" key="1">
    <source>
        <dbReference type="SMART" id="SM00829"/>
    </source>
</evidence>
<dbReference type="Gene3D" id="3.40.50.720">
    <property type="entry name" value="NAD(P)-binding Rossmann-like Domain"/>
    <property type="match status" value="1"/>
</dbReference>
<dbReference type="GeneID" id="27352959"/>
<reference evidence="2 3" key="1">
    <citation type="submission" date="2015-01" db="EMBL/GenBank/DDBJ databases">
        <title>The Genome Sequence of Exophiala oligosperma CBS72588.</title>
        <authorList>
            <consortium name="The Broad Institute Genomics Platform"/>
            <person name="Cuomo C."/>
            <person name="de Hoog S."/>
            <person name="Gorbushina A."/>
            <person name="Stielow B."/>
            <person name="Teixiera M."/>
            <person name="Abouelleil A."/>
            <person name="Chapman S.B."/>
            <person name="Priest M."/>
            <person name="Young S.K."/>
            <person name="Wortman J."/>
            <person name="Nusbaum C."/>
            <person name="Birren B."/>
        </authorList>
    </citation>
    <scope>NUCLEOTIDE SEQUENCE [LARGE SCALE GENOMIC DNA]</scope>
    <source>
        <strain evidence="2 3">CBS 72588</strain>
    </source>
</reference>
<feature type="domain" description="Enoyl reductase (ER)" evidence="1">
    <location>
        <begin position="17"/>
        <end position="342"/>
    </location>
</feature>
<sequence length="390" mass="42012">MTAPSVQKKWVIHGTKRGLDEYKLEQGPVAKPDGHQVLVKLHAAAINFRDIMIPRGEFPYSLNLPVVGGSDGAGEIVQVGDKVTKFKVGDRVAALFNPGHQFGSLDAVAMLRGGVGGTEDGTFQEYGVYDETGVVRLASNLSYIEGATLSDAAVTAWNALYGGKPLKPGDWVLVQGTSGVSLFAVQFAKAGGARVVATTSSPAKFDVLKRLGADHVINYNDDQSWGLTARSLTPGQAGFDNIIEVGGTDTMGHSIQAIKIEGTITVIGLVTGFDPPESIMETLKRVFTLRGIHVGSKVQMEEMMACMEANKIQPVVDKKIFALEELRESLEYLVSIFHRNLLHCRSSNVASCMLMADVCRLLRNMWARSRSRSPRGLATPQLIISQGTPG</sequence>
<gene>
    <name evidence="2" type="ORF">PV06_00885</name>
</gene>
<dbReference type="Proteomes" id="UP000053342">
    <property type="component" value="Unassembled WGS sequence"/>
</dbReference>
<keyword evidence="3" id="KW-1185">Reference proteome</keyword>
<evidence type="ECO:0000313" key="3">
    <source>
        <dbReference type="Proteomes" id="UP000053342"/>
    </source>
</evidence>
<proteinExistence type="predicted"/>
<name>A0A0D2E0E7_9EURO</name>
<dbReference type="CDD" id="cd08276">
    <property type="entry name" value="MDR7"/>
    <property type="match status" value="1"/>
</dbReference>
<dbReference type="OrthoDB" id="9930022at2759"/>
<dbReference type="HOGENOM" id="CLU_026673_3_4_1"/>
<protein>
    <recommendedName>
        <fullName evidence="1">Enoyl reductase (ER) domain-containing protein</fullName>
    </recommendedName>
</protein>
<dbReference type="RefSeq" id="XP_016268496.1">
    <property type="nucleotide sequence ID" value="XM_016401443.1"/>
</dbReference>
<dbReference type="SMART" id="SM00829">
    <property type="entry name" value="PKS_ER"/>
    <property type="match status" value="1"/>
</dbReference>
<dbReference type="Pfam" id="PF08240">
    <property type="entry name" value="ADH_N"/>
    <property type="match status" value="1"/>
</dbReference>
<dbReference type="InterPro" id="IPR013149">
    <property type="entry name" value="ADH-like_C"/>
</dbReference>
<dbReference type="InterPro" id="IPR036291">
    <property type="entry name" value="NAD(P)-bd_dom_sf"/>
</dbReference>
<dbReference type="Pfam" id="PF00107">
    <property type="entry name" value="ADH_zinc_N"/>
    <property type="match status" value="1"/>
</dbReference>
<organism evidence="2 3">
    <name type="scientific">Exophiala oligosperma</name>
    <dbReference type="NCBI Taxonomy" id="215243"/>
    <lineage>
        <taxon>Eukaryota</taxon>
        <taxon>Fungi</taxon>
        <taxon>Dikarya</taxon>
        <taxon>Ascomycota</taxon>
        <taxon>Pezizomycotina</taxon>
        <taxon>Eurotiomycetes</taxon>
        <taxon>Chaetothyriomycetidae</taxon>
        <taxon>Chaetothyriales</taxon>
        <taxon>Herpotrichiellaceae</taxon>
        <taxon>Exophiala</taxon>
    </lineage>
</organism>
<dbReference type="PANTHER" id="PTHR45033">
    <property type="match status" value="1"/>
</dbReference>
<dbReference type="InterPro" id="IPR052711">
    <property type="entry name" value="Zinc_ADH-like"/>
</dbReference>
<dbReference type="GO" id="GO:0016491">
    <property type="term" value="F:oxidoreductase activity"/>
    <property type="evidence" value="ECO:0007669"/>
    <property type="project" value="InterPro"/>
</dbReference>
<dbReference type="AlphaFoldDB" id="A0A0D2E0E7"/>
<dbReference type="SUPFAM" id="SSF50129">
    <property type="entry name" value="GroES-like"/>
    <property type="match status" value="1"/>
</dbReference>
<dbReference type="SUPFAM" id="SSF51735">
    <property type="entry name" value="NAD(P)-binding Rossmann-fold domains"/>
    <property type="match status" value="1"/>
</dbReference>
<dbReference type="PANTHER" id="PTHR45033:SF2">
    <property type="entry name" value="ZINC-TYPE ALCOHOL DEHYDROGENASE-LIKE PROTEIN C1773.06C"/>
    <property type="match status" value="1"/>
</dbReference>